<dbReference type="GO" id="GO:0016491">
    <property type="term" value="F:oxidoreductase activity"/>
    <property type="evidence" value="ECO:0007669"/>
    <property type="project" value="InterPro"/>
</dbReference>
<evidence type="ECO:0000313" key="2">
    <source>
        <dbReference type="EMBL" id="RAI57354.1"/>
    </source>
</evidence>
<dbReference type="GO" id="GO:0008168">
    <property type="term" value="F:methyltransferase activity"/>
    <property type="evidence" value="ECO:0007669"/>
    <property type="project" value="UniProtKB-KW"/>
</dbReference>
<dbReference type="GO" id="GO:0032259">
    <property type="term" value="P:methylation"/>
    <property type="evidence" value="ECO:0007669"/>
    <property type="project" value="UniProtKB-KW"/>
</dbReference>
<feature type="region of interest" description="Disordered" evidence="1">
    <location>
        <begin position="129"/>
        <end position="150"/>
    </location>
</feature>
<organism evidence="2 3">
    <name type="scientific">Roseicella frigidaeris</name>
    <dbReference type="NCBI Taxonomy" id="2230885"/>
    <lineage>
        <taxon>Bacteria</taxon>
        <taxon>Pseudomonadati</taxon>
        <taxon>Pseudomonadota</taxon>
        <taxon>Alphaproteobacteria</taxon>
        <taxon>Acetobacterales</taxon>
        <taxon>Roseomonadaceae</taxon>
        <taxon>Roseicella</taxon>
    </lineage>
</organism>
<dbReference type="NCBIfam" id="NF041278">
    <property type="entry name" value="CmcJ_NvfI_EfuI"/>
    <property type="match status" value="1"/>
</dbReference>
<evidence type="ECO:0000256" key="1">
    <source>
        <dbReference type="SAM" id="MobiDB-lite"/>
    </source>
</evidence>
<protein>
    <submittedName>
        <fullName evidence="2">Methyltransferase</fullName>
    </submittedName>
</protein>
<keyword evidence="3" id="KW-1185">Reference proteome</keyword>
<dbReference type="EMBL" id="QLIX01000018">
    <property type="protein sequence ID" value="RAI57354.1"/>
    <property type="molecule type" value="Genomic_DNA"/>
</dbReference>
<dbReference type="RefSeq" id="WP_111471508.1">
    <property type="nucleotide sequence ID" value="NZ_QLIX01000018.1"/>
</dbReference>
<name>A0A327M4X8_9PROT</name>
<dbReference type="PANTHER" id="PTHR34598">
    <property type="entry name" value="BLL6449 PROTEIN"/>
    <property type="match status" value="1"/>
</dbReference>
<dbReference type="AlphaFoldDB" id="A0A327M4X8"/>
<evidence type="ECO:0000313" key="3">
    <source>
        <dbReference type="Proteomes" id="UP000249065"/>
    </source>
</evidence>
<comment type="caution">
    <text evidence="2">The sequence shown here is derived from an EMBL/GenBank/DDBJ whole genome shotgun (WGS) entry which is preliminary data.</text>
</comment>
<accession>A0A327M4X8</accession>
<dbReference type="InterPro" id="IPR044053">
    <property type="entry name" value="AsaB-like"/>
</dbReference>
<sequence length="284" mass="31549">MSLDLAEAPLATRPSATIEAELNYLGPVEGRPYTYTFEPPEGRPRSNIGIAPQRVAIRDLRPLAATASVDREGFAVARGASVLRDFDDEAAIRAVYYPESARILQAATGAARVHIFDHTIRRRIPGAEDRGAVPRQPVSRVHVDHTERSGPQRVRDLLGEEAEALLRGRVQIVNLWRPLAGPVRDMPLAVADARTAAPADFVASDLIYRDRVGETYQVRFNPAHRWYWLPEMMPEEALLLKCYDSRREGVARFAPHTAFADPTAPADAPPRQSIEIRALLFHPA</sequence>
<keyword evidence="2" id="KW-0489">Methyltransferase</keyword>
<feature type="compositionally biased region" description="Basic and acidic residues" evidence="1">
    <location>
        <begin position="141"/>
        <end position="150"/>
    </location>
</feature>
<keyword evidence="2" id="KW-0808">Transferase</keyword>
<dbReference type="Proteomes" id="UP000249065">
    <property type="component" value="Unassembled WGS sequence"/>
</dbReference>
<dbReference type="OrthoDB" id="5173234at2"/>
<reference evidence="3" key="1">
    <citation type="submission" date="2018-06" db="EMBL/GenBank/DDBJ databases">
        <authorList>
            <person name="Khan S.A."/>
        </authorList>
    </citation>
    <scope>NUCLEOTIDE SEQUENCE [LARGE SCALE GENOMIC DNA]</scope>
    <source>
        <strain evidence="3">DB-1506</strain>
    </source>
</reference>
<proteinExistence type="predicted"/>
<gene>
    <name evidence="2" type="ORF">DOO78_19315</name>
</gene>
<dbReference type="PANTHER" id="PTHR34598:SF3">
    <property type="entry name" value="OXIDOREDUCTASE AN1597"/>
    <property type="match status" value="1"/>
</dbReference>